<gene>
    <name evidence="2" type="ORF">MKZ38_008161</name>
</gene>
<evidence type="ECO:0008006" key="4">
    <source>
        <dbReference type="Google" id="ProtNLM"/>
    </source>
</evidence>
<dbReference type="InterPro" id="IPR029063">
    <property type="entry name" value="SAM-dependent_MTases_sf"/>
</dbReference>
<name>A0AAD5WV87_9PEZI</name>
<dbReference type="Gene3D" id="3.40.50.150">
    <property type="entry name" value="Vaccinia Virus protein VP39"/>
    <property type="match status" value="1"/>
</dbReference>
<dbReference type="Pfam" id="PF13489">
    <property type="entry name" value="Methyltransf_23"/>
    <property type="match status" value="1"/>
</dbReference>
<feature type="region of interest" description="Disordered" evidence="1">
    <location>
        <begin position="297"/>
        <end position="321"/>
    </location>
</feature>
<dbReference type="CDD" id="cd02440">
    <property type="entry name" value="AdoMet_MTases"/>
    <property type="match status" value="1"/>
</dbReference>
<feature type="compositionally biased region" description="Low complexity" evidence="1">
    <location>
        <begin position="206"/>
        <end position="217"/>
    </location>
</feature>
<evidence type="ECO:0000256" key="1">
    <source>
        <dbReference type="SAM" id="MobiDB-lite"/>
    </source>
</evidence>
<feature type="compositionally biased region" description="Basic residues" evidence="1">
    <location>
        <begin position="195"/>
        <end position="205"/>
    </location>
</feature>
<dbReference type="EMBL" id="JAKWBI020000055">
    <property type="protein sequence ID" value="KAJ2904376.1"/>
    <property type="molecule type" value="Genomic_DNA"/>
</dbReference>
<reference evidence="2" key="1">
    <citation type="submission" date="2022-07" db="EMBL/GenBank/DDBJ databases">
        <title>Draft genome sequence of Zalerion maritima ATCC 34329, a (micro)plastics degrading marine fungus.</title>
        <authorList>
            <person name="Paco A."/>
            <person name="Goncalves M.F.M."/>
            <person name="Rocha-Santos T.A.P."/>
            <person name="Alves A."/>
        </authorList>
    </citation>
    <scope>NUCLEOTIDE SEQUENCE</scope>
    <source>
        <strain evidence="2">ATCC 34329</strain>
    </source>
</reference>
<keyword evidence="3" id="KW-1185">Reference proteome</keyword>
<sequence length="321" mass="34438">MADLNKNIGEINREHFDSVAATIWKQPWVLDLLEHITTLIRSNIDWTGIPDKSCTGSTRMLDYACGNGTAALAFAPWVSSIRGIDISAGMVEQFNSSTLEAGLSADQMSAIQGDLLAEPRSPDLSADPSLFNFDLAVMSMALHHVRDTDLMLSRLVERLSPGGVLLIVDWGAASAVPSGSAKVLGPSSGAEGGHPHPHPHVHGHGHAPPQAPAAAPGKDCKCGRRHSRSRENPEEDAEKLHTTIRTVAHKHGFSEQEMLAMFSRAGLEEAAVVSAEESFVMPEGMGGERRLFLARGRKPAAGRRSIRQGGAVEPEMRRAEG</sequence>
<feature type="compositionally biased region" description="Basic residues" evidence="1">
    <location>
        <begin position="297"/>
        <end position="306"/>
    </location>
</feature>
<feature type="region of interest" description="Disordered" evidence="1">
    <location>
        <begin position="179"/>
        <end position="239"/>
    </location>
</feature>
<dbReference type="AlphaFoldDB" id="A0AAD5WV87"/>
<evidence type="ECO:0000313" key="2">
    <source>
        <dbReference type="EMBL" id="KAJ2904376.1"/>
    </source>
</evidence>
<dbReference type="SUPFAM" id="SSF53335">
    <property type="entry name" value="S-adenosyl-L-methionine-dependent methyltransferases"/>
    <property type="match status" value="1"/>
</dbReference>
<comment type="caution">
    <text evidence="2">The sequence shown here is derived from an EMBL/GenBank/DDBJ whole genome shotgun (WGS) entry which is preliminary data.</text>
</comment>
<organism evidence="2 3">
    <name type="scientific">Zalerion maritima</name>
    <dbReference type="NCBI Taxonomy" id="339359"/>
    <lineage>
        <taxon>Eukaryota</taxon>
        <taxon>Fungi</taxon>
        <taxon>Dikarya</taxon>
        <taxon>Ascomycota</taxon>
        <taxon>Pezizomycotina</taxon>
        <taxon>Sordariomycetes</taxon>
        <taxon>Lulworthiomycetidae</taxon>
        <taxon>Lulworthiales</taxon>
        <taxon>Lulworthiaceae</taxon>
        <taxon>Zalerion</taxon>
    </lineage>
</organism>
<protein>
    <recommendedName>
        <fullName evidence="4">Methyltransferase domain-containing protein</fullName>
    </recommendedName>
</protein>
<dbReference type="Proteomes" id="UP001201980">
    <property type="component" value="Unassembled WGS sequence"/>
</dbReference>
<accession>A0AAD5WV87</accession>
<proteinExistence type="predicted"/>
<dbReference type="PANTHER" id="PTHR43861">
    <property type="entry name" value="TRANS-ACONITATE 2-METHYLTRANSFERASE-RELATED"/>
    <property type="match status" value="1"/>
</dbReference>
<evidence type="ECO:0000313" key="3">
    <source>
        <dbReference type="Proteomes" id="UP001201980"/>
    </source>
</evidence>